<keyword evidence="3" id="KW-0720">Serine protease</keyword>
<evidence type="ECO:0000259" key="5">
    <source>
        <dbReference type="Pfam" id="PF02897"/>
    </source>
</evidence>
<keyword evidence="1" id="KW-0645">Protease</keyword>
<reference evidence="6 7" key="1">
    <citation type="submission" date="2017-10" db="EMBL/GenBank/DDBJ databases">
        <title>Sequencing the genomes of 1000 actinobacteria strains.</title>
        <authorList>
            <person name="Klenk H.-P."/>
        </authorList>
    </citation>
    <scope>NUCLEOTIDE SEQUENCE [LARGE SCALE GENOMIC DNA]</scope>
    <source>
        <strain evidence="6 7">DSM 20688</strain>
    </source>
</reference>
<proteinExistence type="predicted"/>
<dbReference type="InterPro" id="IPR029058">
    <property type="entry name" value="AB_hydrolase_fold"/>
</dbReference>
<dbReference type="InterPro" id="IPR023302">
    <property type="entry name" value="Pept_S9A_N"/>
</dbReference>
<protein>
    <submittedName>
        <fullName evidence="6">Prolyl oligopeptidase</fullName>
    </submittedName>
</protein>
<feature type="domain" description="Peptidase S9A N-terminal" evidence="5">
    <location>
        <begin position="10"/>
        <end position="217"/>
    </location>
</feature>
<dbReference type="GO" id="GO:0005829">
    <property type="term" value="C:cytosol"/>
    <property type="evidence" value="ECO:0007669"/>
    <property type="project" value="TreeGrafter"/>
</dbReference>
<dbReference type="SUPFAM" id="SSF50993">
    <property type="entry name" value="Peptidase/esterase 'gauge' domain"/>
    <property type="match status" value="1"/>
</dbReference>
<evidence type="ECO:0000313" key="6">
    <source>
        <dbReference type="EMBL" id="PFG27372.1"/>
    </source>
</evidence>
<dbReference type="GO" id="GO:0004252">
    <property type="term" value="F:serine-type endopeptidase activity"/>
    <property type="evidence" value="ECO:0007669"/>
    <property type="project" value="InterPro"/>
</dbReference>
<dbReference type="Gene3D" id="2.130.10.120">
    <property type="entry name" value="Prolyl oligopeptidase, N-terminal domain"/>
    <property type="match status" value="1"/>
</dbReference>
<keyword evidence="2" id="KW-0378">Hydrolase</keyword>
<organism evidence="6 7">
    <name type="scientific">Corynebacterium renale</name>
    <dbReference type="NCBI Taxonomy" id="1724"/>
    <lineage>
        <taxon>Bacteria</taxon>
        <taxon>Bacillati</taxon>
        <taxon>Actinomycetota</taxon>
        <taxon>Actinomycetes</taxon>
        <taxon>Mycobacteriales</taxon>
        <taxon>Corynebacteriaceae</taxon>
        <taxon>Corynebacterium</taxon>
    </lineage>
</organism>
<evidence type="ECO:0000256" key="2">
    <source>
        <dbReference type="ARBA" id="ARBA00022801"/>
    </source>
</evidence>
<feature type="domain" description="Peptidase S9 prolyl oligopeptidase catalytic" evidence="4">
    <location>
        <begin position="448"/>
        <end position="652"/>
    </location>
</feature>
<dbReference type="GO" id="GO:0070012">
    <property type="term" value="F:oligopeptidase activity"/>
    <property type="evidence" value="ECO:0007669"/>
    <property type="project" value="TreeGrafter"/>
</dbReference>
<dbReference type="RefSeq" id="WP_048378944.1">
    <property type="nucleotide sequence ID" value="NZ_LDYE01000002.1"/>
</dbReference>
<dbReference type="EMBL" id="PDJF01000001">
    <property type="protein sequence ID" value="PFG27372.1"/>
    <property type="molecule type" value="Genomic_DNA"/>
</dbReference>
<evidence type="ECO:0000313" key="7">
    <source>
        <dbReference type="Proteomes" id="UP000221653"/>
    </source>
</evidence>
<dbReference type="InterPro" id="IPR002470">
    <property type="entry name" value="Peptidase_S9A"/>
</dbReference>
<dbReference type="InterPro" id="IPR001375">
    <property type="entry name" value="Peptidase_S9_cat"/>
</dbReference>
<dbReference type="Proteomes" id="UP000221653">
    <property type="component" value="Unassembled WGS sequence"/>
</dbReference>
<dbReference type="OrthoDB" id="9801421at2"/>
<dbReference type="PANTHER" id="PTHR42881:SF13">
    <property type="entry name" value="PROLYL ENDOPEPTIDASE"/>
    <property type="match status" value="1"/>
</dbReference>
<dbReference type="SUPFAM" id="SSF53474">
    <property type="entry name" value="alpha/beta-Hydrolases"/>
    <property type="match status" value="1"/>
</dbReference>
<dbReference type="GO" id="GO:0006508">
    <property type="term" value="P:proteolysis"/>
    <property type="evidence" value="ECO:0007669"/>
    <property type="project" value="UniProtKB-KW"/>
</dbReference>
<name>A0A2A9DN40_9CORY</name>
<dbReference type="InterPro" id="IPR051167">
    <property type="entry name" value="Prolyl_oligopep/macrocyclase"/>
</dbReference>
<sequence>MHPTDKQLIDATDPTTLAWAEEWSQRTEAAAVTDPGYEELRARIHAALDSDEKIDYVSRRGEHLYNFWRDKDHERGLWRRTDTESYLAGVPQWEVLLDIDALAAAEGVSWVWKGAVVGRDEAGVPRRALVKLSRGGADAVEVREFDLDSHAFVDGFTLPEAKSQVSWLDVDTVIVGTDTGEGSLTTSGYPRQSRLWKRGQALADAELIFEAADTDVLGATFADHSVTPPRLVSTRALDFYSARTTIDGHEVAVPDDCEVTPYKQWLFIQPRTAFAGIAAGGLGVAKQGGEYQAIFTPDAHTTLEAVAFTQDYLILTVLRDVTTTCHYAPLDNPTDLRAIPLPEHATHTVVATSPRDGNEVWITSSSFTQPATLYRLEVGGDPVTVRRAPALFDASGLNTEQFWATSTDGTKIPYFVVRSSTAPQPTWVGGYGGFEVSLLPGYSPVRGIAWLEAGYTFVLPNLRGGGEFGPDWHTQATKAGRHKVWEDHQAVLRDLVSRGIARPEQIVIRGGSNGGLLTGGALTQYPDAFGGAVIQVPLADMLRYHQWLAGASWMAEYGNPDNPDERPILESYSPVHNVADRSDTAYPPALITTSTRDDRVHPAHARLLAVALENAGQEVDYFENTEGGHAGAHGTTQTARVEALIATWMRRRATSQLG</sequence>
<dbReference type="PANTHER" id="PTHR42881">
    <property type="entry name" value="PROLYL ENDOPEPTIDASE"/>
    <property type="match status" value="1"/>
</dbReference>
<dbReference type="Pfam" id="PF02897">
    <property type="entry name" value="Peptidase_S9_N"/>
    <property type="match status" value="2"/>
</dbReference>
<gene>
    <name evidence="6" type="ORF">ATK06_0428</name>
</gene>
<evidence type="ECO:0000256" key="1">
    <source>
        <dbReference type="ARBA" id="ARBA00022670"/>
    </source>
</evidence>
<dbReference type="PRINTS" id="PR00862">
    <property type="entry name" value="PROLIGOPTASE"/>
</dbReference>
<dbReference type="Gene3D" id="3.40.50.1820">
    <property type="entry name" value="alpha/beta hydrolase"/>
    <property type="match status" value="1"/>
</dbReference>
<dbReference type="STRING" id="1724.GCA_001044175_00794"/>
<dbReference type="AlphaFoldDB" id="A0A2A9DN40"/>
<evidence type="ECO:0000259" key="4">
    <source>
        <dbReference type="Pfam" id="PF00326"/>
    </source>
</evidence>
<comment type="caution">
    <text evidence="6">The sequence shown here is derived from an EMBL/GenBank/DDBJ whole genome shotgun (WGS) entry which is preliminary data.</text>
</comment>
<dbReference type="Pfam" id="PF00326">
    <property type="entry name" value="Peptidase_S9"/>
    <property type="match status" value="1"/>
</dbReference>
<evidence type="ECO:0000256" key="3">
    <source>
        <dbReference type="ARBA" id="ARBA00022825"/>
    </source>
</evidence>
<accession>A0A2A9DN40</accession>
<feature type="domain" description="Peptidase S9A N-terminal" evidence="5">
    <location>
        <begin position="299"/>
        <end position="385"/>
    </location>
</feature>
<keyword evidence="7" id="KW-1185">Reference proteome</keyword>